<reference evidence="3" key="1">
    <citation type="journal article" date="2019" name="Int. J. Syst. Evol. Microbiol.">
        <title>The Global Catalogue of Microorganisms (GCM) 10K type strain sequencing project: providing services to taxonomists for standard genome sequencing and annotation.</title>
        <authorList>
            <consortium name="The Broad Institute Genomics Platform"/>
            <consortium name="The Broad Institute Genome Sequencing Center for Infectious Disease"/>
            <person name="Wu L."/>
            <person name="Ma J."/>
        </authorList>
    </citation>
    <scope>NUCLEOTIDE SEQUENCE [LARGE SCALE GENOMIC DNA]</scope>
    <source>
        <strain evidence="3">CCUG 60214</strain>
    </source>
</reference>
<keyword evidence="3" id="KW-1185">Reference proteome</keyword>
<comment type="caution">
    <text evidence="2">The sequence shown here is derived from an EMBL/GenBank/DDBJ whole genome shotgun (WGS) entry which is preliminary data.</text>
</comment>
<organism evidence="2 3">
    <name type="scientific">Saccharothrix hoggarensis</name>
    <dbReference type="NCBI Taxonomy" id="913853"/>
    <lineage>
        <taxon>Bacteria</taxon>
        <taxon>Bacillati</taxon>
        <taxon>Actinomycetota</taxon>
        <taxon>Actinomycetes</taxon>
        <taxon>Pseudonocardiales</taxon>
        <taxon>Pseudonocardiaceae</taxon>
        <taxon>Saccharothrix</taxon>
    </lineage>
</organism>
<proteinExistence type="predicted"/>
<evidence type="ECO:0000313" key="3">
    <source>
        <dbReference type="Proteomes" id="UP001597168"/>
    </source>
</evidence>
<dbReference type="GO" id="GO:0008168">
    <property type="term" value="F:methyltransferase activity"/>
    <property type="evidence" value="ECO:0007669"/>
    <property type="project" value="UniProtKB-KW"/>
</dbReference>
<dbReference type="Proteomes" id="UP001597168">
    <property type="component" value="Unassembled WGS sequence"/>
</dbReference>
<dbReference type="EC" id="2.1.1.-" evidence="2"/>
<feature type="domain" description="Methyltransferase type 11" evidence="1">
    <location>
        <begin position="40"/>
        <end position="134"/>
    </location>
</feature>
<name>A0ABW3QQA8_9PSEU</name>
<protein>
    <submittedName>
        <fullName evidence="2">Class I SAM-dependent methyltransferase</fullName>
        <ecNumber evidence="2">2.1.1.-</ecNumber>
    </submittedName>
</protein>
<dbReference type="EMBL" id="JBHTLK010000018">
    <property type="protein sequence ID" value="MFD1146720.1"/>
    <property type="molecule type" value="Genomic_DNA"/>
</dbReference>
<dbReference type="PANTHER" id="PTHR43591">
    <property type="entry name" value="METHYLTRANSFERASE"/>
    <property type="match status" value="1"/>
</dbReference>
<dbReference type="Pfam" id="PF08241">
    <property type="entry name" value="Methyltransf_11"/>
    <property type="match status" value="1"/>
</dbReference>
<sequence length="277" mass="29910">MTREVWALGDAYEAYVGRWSLPVARLFLRWLDVPAGRRWLDVGCGTGALTAAVLAHAEPAEVVGVDPADGFLNSARGRVTDPRVSFESGDARALPFADDRFDVVVGGLALNFVPDPVRAVAESVRVASPGGVVAAYVWDYAEGMAMTRSFWDAATDLDPAVRELDEGRRFPLCRPEPLQALWTGGGLGGVEVRGLRIPTVFADFDDFWHPFLGGQGPAPGYTASLAEDHRRALRDLLRTRLPTKPDGTIPLTARAWAVRGTTQGVSPRATTWATAAR</sequence>
<dbReference type="SUPFAM" id="SSF53335">
    <property type="entry name" value="S-adenosyl-L-methionine-dependent methyltransferases"/>
    <property type="match status" value="1"/>
</dbReference>
<gene>
    <name evidence="2" type="ORF">ACFQ3T_06265</name>
</gene>
<dbReference type="InterPro" id="IPR013216">
    <property type="entry name" value="Methyltransf_11"/>
</dbReference>
<keyword evidence="2" id="KW-0489">Methyltransferase</keyword>
<evidence type="ECO:0000259" key="1">
    <source>
        <dbReference type="Pfam" id="PF08241"/>
    </source>
</evidence>
<accession>A0ABW3QQA8</accession>
<evidence type="ECO:0000313" key="2">
    <source>
        <dbReference type="EMBL" id="MFD1146720.1"/>
    </source>
</evidence>
<dbReference type="CDD" id="cd02440">
    <property type="entry name" value="AdoMet_MTases"/>
    <property type="match status" value="1"/>
</dbReference>
<keyword evidence="2" id="KW-0808">Transferase</keyword>
<dbReference type="InterPro" id="IPR029063">
    <property type="entry name" value="SAM-dependent_MTases_sf"/>
</dbReference>
<dbReference type="Gene3D" id="3.40.50.150">
    <property type="entry name" value="Vaccinia Virus protein VP39"/>
    <property type="match status" value="1"/>
</dbReference>
<dbReference type="RefSeq" id="WP_380720949.1">
    <property type="nucleotide sequence ID" value="NZ_JBHTLK010000018.1"/>
</dbReference>
<dbReference type="GO" id="GO:0032259">
    <property type="term" value="P:methylation"/>
    <property type="evidence" value="ECO:0007669"/>
    <property type="project" value="UniProtKB-KW"/>
</dbReference>